<keyword evidence="2" id="KW-1185">Reference proteome</keyword>
<comment type="caution">
    <text evidence="1">The sequence shown here is derived from an EMBL/GenBank/DDBJ whole genome shotgun (WGS) entry which is preliminary data.</text>
</comment>
<gene>
    <name evidence="1" type="ORF">V7S43_000156</name>
</gene>
<sequence>MLDHGFLSEDIRAINPENSYIAAYSNLLELPEKHAAFLLALMEYTTEHTLLNPNAKSSTRALCVLHVYMVAIKHPMKSDEFKKMFKCNYGTIRTIAMELFHCAKQIEPLFQEYDIAYEGLNDCSEKSKRVVMKRRAKCGRVLLD</sequence>
<dbReference type="AlphaFoldDB" id="A0ABD3G687"/>
<dbReference type="Proteomes" id="UP001632037">
    <property type="component" value="Unassembled WGS sequence"/>
</dbReference>
<dbReference type="EMBL" id="JBIMZQ010000001">
    <property type="protein sequence ID" value="KAL3674196.1"/>
    <property type="molecule type" value="Genomic_DNA"/>
</dbReference>
<proteinExistence type="predicted"/>
<evidence type="ECO:0000313" key="2">
    <source>
        <dbReference type="Proteomes" id="UP001632037"/>
    </source>
</evidence>
<name>A0ABD3G687_9STRA</name>
<protein>
    <submittedName>
        <fullName evidence="1">Uncharacterized protein</fullName>
    </submittedName>
</protein>
<evidence type="ECO:0000313" key="1">
    <source>
        <dbReference type="EMBL" id="KAL3674196.1"/>
    </source>
</evidence>
<reference evidence="1 2" key="1">
    <citation type="submission" date="2024-09" db="EMBL/GenBank/DDBJ databases">
        <title>Genome sequencing and assembly of Phytophthora oleae, isolate VK10A, causative agent of rot of olive drupes.</title>
        <authorList>
            <person name="Conti Taguali S."/>
            <person name="Riolo M."/>
            <person name="La Spada F."/>
            <person name="Cacciola S.O."/>
            <person name="Dionisio G."/>
        </authorList>
    </citation>
    <scope>NUCLEOTIDE SEQUENCE [LARGE SCALE GENOMIC DNA]</scope>
    <source>
        <strain evidence="1 2">VK10A</strain>
    </source>
</reference>
<accession>A0ABD3G687</accession>
<organism evidence="1 2">
    <name type="scientific">Phytophthora oleae</name>
    <dbReference type="NCBI Taxonomy" id="2107226"/>
    <lineage>
        <taxon>Eukaryota</taxon>
        <taxon>Sar</taxon>
        <taxon>Stramenopiles</taxon>
        <taxon>Oomycota</taxon>
        <taxon>Peronosporomycetes</taxon>
        <taxon>Peronosporales</taxon>
        <taxon>Peronosporaceae</taxon>
        <taxon>Phytophthora</taxon>
    </lineage>
</organism>